<accession>A0A840I794</accession>
<evidence type="ECO:0000313" key="2">
    <source>
        <dbReference type="Proteomes" id="UP000563524"/>
    </source>
</evidence>
<proteinExistence type="predicted"/>
<dbReference type="AlphaFoldDB" id="A0A840I794"/>
<sequence length="58" mass="6644">MEERYAREAERRGAEVDQMILLGIEDDYLYGADALKALLRERFAAALADPDDWRAQSV</sequence>
<organism evidence="1 2">
    <name type="scientific">Parvularcula dongshanensis</name>
    <dbReference type="NCBI Taxonomy" id="1173995"/>
    <lineage>
        <taxon>Bacteria</taxon>
        <taxon>Pseudomonadati</taxon>
        <taxon>Pseudomonadota</taxon>
        <taxon>Alphaproteobacteria</taxon>
        <taxon>Parvularculales</taxon>
        <taxon>Parvularculaceae</taxon>
        <taxon>Parvularcula</taxon>
    </lineage>
</organism>
<dbReference type="RefSeq" id="WP_183819573.1">
    <property type="nucleotide sequence ID" value="NZ_JACHOB010000007.1"/>
</dbReference>
<evidence type="ECO:0000313" key="1">
    <source>
        <dbReference type="EMBL" id="MBB4660195.1"/>
    </source>
</evidence>
<protein>
    <submittedName>
        <fullName evidence="1">Uncharacterized protein</fullName>
    </submittedName>
</protein>
<dbReference type="Proteomes" id="UP000563524">
    <property type="component" value="Unassembled WGS sequence"/>
</dbReference>
<comment type="caution">
    <text evidence="1">The sequence shown here is derived from an EMBL/GenBank/DDBJ whole genome shotgun (WGS) entry which is preliminary data.</text>
</comment>
<name>A0A840I794_9PROT</name>
<keyword evidence="2" id="KW-1185">Reference proteome</keyword>
<dbReference type="EMBL" id="JACHOB010000007">
    <property type="protein sequence ID" value="MBB4660195.1"/>
    <property type="molecule type" value="Genomic_DNA"/>
</dbReference>
<reference evidence="1 2" key="1">
    <citation type="submission" date="2020-08" db="EMBL/GenBank/DDBJ databases">
        <title>Genomic Encyclopedia of Type Strains, Phase IV (KMG-IV): sequencing the most valuable type-strain genomes for metagenomic binning, comparative biology and taxonomic classification.</title>
        <authorList>
            <person name="Goeker M."/>
        </authorList>
    </citation>
    <scope>NUCLEOTIDE SEQUENCE [LARGE SCALE GENOMIC DNA]</scope>
    <source>
        <strain evidence="1 2">DSM 102850</strain>
    </source>
</reference>
<gene>
    <name evidence="1" type="ORF">GGQ59_002745</name>
</gene>